<comment type="caution">
    <text evidence="2">The sequence shown here is derived from an EMBL/GenBank/DDBJ whole genome shotgun (WGS) entry which is preliminary data.</text>
</comment>
<protein>
    <submittedName>
        <fullName evidence="2">Transcriptional regulator</fullName>
    </submittedName>
</protein>
<evidence type="ECO:0000313" key="2">
    <source>
        <dbReference type="EMBL" id="GGD22991.1"/>
    </source>
</evidence>
<dbReference type="PRINTS" id="PR00598">
    <property type="entry name" value="HTHMARR"/>
</dbReference>
<dbReference type="AlphaFoldDB" id="A0A916Y021"/>
<dbReference type="PROSITE" id="PS50995">
    <property type="entry name" value="HTH_MARR_2"/>
    <property type="match status" value="1"/>
</dbReference>
<dbReference type="EMBL" id="BMJJ01000006">
    <property type="protein sequence ID" value="GGD22991.1"/>
    <property type="molecule type" value="Genomic_DNA"/>
</dbReference>
<reference evidence="2" key="2">
    <citation type="submission" date="2020-09" db="EMBL/GenBank/DDBJ databases">
        <authorList>
            <person name="Sun Q."/>
            <person name="Zhou Y."/>
        </authorList>
    </citation>
    <scope>NUCLEOTIDE SEQUENCE</scope>
    <source>
        <strain evidence="2">CGMCC 1.15493</strain>
    </source>
</reference>
<reference evidence="2" key="1">
    <citation type="journal article" date="2014" name="Int. J. Syst. Evol. Microbiol.">
        <title>Complete genome sequence of Corynebacterium casei LMG S-19264T (=DSM 44701T), isolated from a smear-ripened cheese.</title>
        <authorList>
            <consortium name="US DOE Joint Genome Institute (JGI-PGF)"/>
            <person name="Walter F."/>
            <person name="Albersmeier A."/>
            <person name="Kalinowski J."/>
            <person name="Ruckert C."/>
        </authorList>
    </citation>
    <scope>NUCLEOTIDE SEQUENCE</scope>
    <source>
        <strain evidence="2">CGMCC 1.15493</strain>
    </source>
</reference>
<dbReference type="Gene3D" id="1.10.10.10">
    <property type="entry name" value="Winged helix-like DNA-binding domain superfamily/Winged helix DNA-binding domain"/>
    <property type="match status" value="1"/>
</dbReference>
<dbReference type="GO" id="GO:0003700">
    <property type="term" value="F:DNA-binding transcription factor activity"/>
    <property type="evidence" value="ECO:0007669"/>
    <property type="project" value="InterPro"/>
</dbReference>
<dbReference type="InterPro" id="IPR000835">
    <property type="entry name" value="HTH_MarR-typ"/>
</dbReference>
<evidence type="ECO:0000259" key="1">
    <source>
        <dbReference type="PROSITE" id="PS50995"/>
    </source>
</evidence>
<dbReference type="InterPro" id="IPR036388">
    <property type="entry name" value="WH-like_DNA-bd_sf"/>
</dbReference>
<dbReference type="Pfam" id="PF01047">
    <property type="entry name" value="MarR"/>
    <property type="match status" value="1"/>
</dbReference>
<dbReference type="InterPro" id="IPR036390">
    <property type="entry name" value="WH_DNA-bd_sf"/>
</dbReference>
<name>A0A916Y021_9HYPH</name>
<dbReference type="PANTHER" id="PTHR33164:SF95">
    <property type="entry name" value="TRANSCRIPTIONAL REGULATOR"/>
    <property type="match status" value="1"/>
</dbReference>
<gene>
    <name evidence="2" type="ORF">GCM10011335_27380</name>
</gene>
<evidence type="ECO:0000313" key="3">
    <source>
        <dbReference type="Proteomes" id="UP000613160"/>
    </source>
</evidence>
<keyword evidence="3" id="KW-1185">Reference proteome</keyword>
<proteinExistence type="predicted"/>
<sequence>MDVKPGPASESDDYALDAQIGFVLRQVQQRHSILFAELFGGDLTPTQWAVLAKLGEIGECSQNLLGRYTAMDVATIKGVVQRLFERGLLARRPDPDDRRQLLISMSPEGSALFRHHLPNAARVTEATLAPLTGAERERLLRLLARLR</sequence>
<organism evidence="2 3">
    <name type="scientific">Aureimonas glaciei</name>
    <dbReference type="NCBI Taxonomy" id="1776957"/>
    <lineage>
        <taxon>Bacteria</taxon>
        <taxon>Pseudomonadati</taxon>
        <taxon>Pseudomonadota</taxon>
        <taxon>Alphaproteobacteria</taxon>
        <taxon>Hyphomicrobiales</taxon>
        <taxon>Aurantimonadaceae</taxon>
        <taxon>Aureimonas</taxon>
    </lineage>
</organism>
<dbReference type="PANTHER" id="PTHR33164">
    <property type="entry name" value="TRANSCRIPTIONAL REGULATOR, MARR FAMILY"/>
    <property type="match status" value="1"/>
</dbReference>
<dbReference type="InterPro" id="IPR039422">
    <property type="entry name" value="MarR/SlyA-like"/>
</dbReference>
<dbReference type="Proteomes" id="UP000613160">
    <property type="component" value="Unassembled WGS sequence"/>
</dbReference>
<feature type="domain" description="HTH marR-type" evidence="1">
    <location>
        <begin position="17"/>
        <end position="147"/>
    </location>
</feature>
<dbReference type="SMART" id="SM00347">
    <property type="entry name" value="HTH_MARR"/>
    <property type="match status" value="1"/>
</dbReference>
<dbReference type="GO" id="GO:0006950">
    <property type="term" value="P:response to stress"/>
    <property type="evidence" value="ECO:0007669"/>
    <property type="project" value="TreeGrafter"/>
</dbReference>
<dbReference type="SUPFAM" id="SSF46785">
    <property type="entry name" value="Winged helix' DNA-binding domain"/>
    <property type="match status" value="1"/>
</dbReference>
<accession>A0A916Y021</accession>